<reference evidence="2 3" key="1">
    <citation type="submission" date="2019-12" db="EMBL/GenBank/DDBJ databases">
        <authorList>
            <person name="Lee S.D."/>
        </authorList>
    </citation>
    <scope>NUCLEOTIDE SEQUENCE [LARGE SCALE GENOMIC DNA]</scope>
    <source>
        <strain evidence="2 3">GH1-50</strain>
    </source>
</reference>
<gene>
    <name evidence="2" type="ORF">GQ651_03560</name>
</gene>
<comment type="caution">
    <text evidence="2">The sequence shown here is derived from an EMBL/GenBank/DDBJ whole genome shotgun (WGS) entry which is preliminary data.</text>
</comment>
<sequence length="220" mass="24496">MYRPVLFALFVLVQPLAAAPMVCPNGTVTTETDDAALHQRICGASDDAIALFAECGFALPEPVSITTYSDIDRNCFGVFHCGEARIELLEPDRMTALRDADSVFADIPTERFFDSVVVHELAHALYDQTDCPYPNCLASSEYFAYSYQIMSLSDADRAALEQGLDMERRISRDYIVGILAVMSPDAFTRRVWTHFSQRDDQCAWLGGILSGAIVFDHDYP</sequence>
<dbReference type="AlphaFoldDB" id="A0A7C9MQ01"/>
<keyword evidence="3" id="KW-1185">Reference proteome</keyword>
<keyword evidence="1" id="KW-0732">Signal</keyword>
<feature type="chain" id="PRO_5028936056" evidence="1">
    <location>
        <begin position="19"/>
        <end position="220"/>
    </location>
</feature>
<proteinExistence type="predicted"/>
<feature type="signal peptide" evidence="1">
    <location>
        <begin position="1"/>
        <end position="18"/>
    </location>
</feature>
<name>A0A7C9MQ01_9RHOB</name>
<dbReference type="RefSeq" id="WP_160762828.1">
    <property type="nucleotide sequence ID" value="NZ_WUPT01000001.1"/>
</dbReference>
<evidence type="ECO:0000313" key="2">
    <source>
        <dbReference type="EMBL" id="MXQ06917.1"/>
    </source>
</evidence>
<evidence type="ECO:0000313" key="3">
    <source>
        <dbReference type="Proteomes" id="UP000480350"/>
    </source>
</evidence>
<evidence type="ECO:0000256" key="1">
    <source>
        <dbReference type="SAM" id="SignalP"/>
    </source>
</evidence>
<dbReference type="Proteomes" id="UP000480350">
    <property type="component" value="Unassembled WGS sequence"/>
</dbReference>
<protein>
    <submittedName>
        <fullName evidence="2">Uncharacterized protein</fullName>
    </submittedName>
</protein>
<dbReference type="EMBL" id="WUPT01000001">
    <property type="protein sequence ID" value="MXQ06917.1"/>
    <property type="molecule type" value="Genomic_DNA"/>
</dbReference>
<organism evidence="2 3">
    <name type="scientific">Kangsaoukella pontilimi</name>
    <dbReference type="NCBI Taxonomy" id="2691042"/>
    <lineage>
        <taxon>Bacteria</taxon>
        <taxon>Pseudomonadati</taxon>
        <taxon>Pseudomonadota</taxon>
        <taxon>Alphaproteobacteria</taxon>
        <taxon>Rhodobacterales</taxon>
        <taxon>Paracoccaceae</taxon>
        <taxon>Kangsaoukella</taxon>
    </lineage>
</organism>
<accession>A0A7C9MQ01</accession>
<reference evidence="2 3" key="2">
    <citation type="submission" date="2020-03" db="EMBL/GenBank/DDBJ databases">
        <title>Kangsaoukella pontilimi gen. nov., sp. nov., a new member of the family Rhodobacteraceae isolated from a tidal mudflat.</title>
        <authorList>
            <person name="Kim I.S."/>
        </authorList>
    </citation>
    <scope>NUCLEOTIDE SEQUENCE [LARGE SCALE GENOMIC DNA]</scope>
    <source>
        <strain evidence="2 3">GH1-50</strain>
    </source>
</reference>